<dbReference type="PIRSF" id="PIRSF019455">
    <property type="entry name" value="CopR_AtkY"/>
    <property type="match status" value="1"/>
</dbReference>
<comment type="similarity">
    <text evidence="1">Belongs to the BlaI transcriptional regulatory family.</text>
</comment>
<dbReference type="Gene3D" id="1.10.10.10">
    <property type="entry name" value="Winged helix-like DNA-binding domain superfamily/Winged helix DNA-binding domain"/>
    <property type="match status" value="1"/>
</dbReference>
<evidence type="ECO:0000256" key="2">
    <source>
        <dbReference type="ARBA" id="ARBA00023015"/>
    </source>
</evidence>
<protein>
    <submittedName>
        <fullName evidence="5">BlaI/MecI/CopY family transcriptional regulator</fullName>
    </submittedName>
</protein>
<proteinExistence type="inferred from homology"/>
<gene>
    <name evidence="5" type="ORF">RB602_14990</name>
</gene>
<sequence>MAVERISDAEFEVMDCLWDQSPLTASEISERVPADRKWSLQTVKTLLSRLVNKGAITHEVDGRRYLYRPLLERQDYVAGESSRFVDRLFSGRAGPLFAHLAEREAFSEEDIAEIERLLKEMKK</sequence>
<evidence type="ECO:0000256" key="1">
    <source>
        <dbReference type="ARBA" id="ARBA00011046"/>
    </source>
</evidence>
<dbReference type="SUPFAM" id="SSF46785">
    <property type="entry name" value="Winged helix' DNA-binding domain"/>
    <property type="match status" value="1"/>
</dbReference>
<accession>A0AA97F9S5</accession>
<dbReference type="Proteomes" id="UP001302429">
    <property type="component" value="Chromosome"/>
</dbReference>
<evidence type="ECO:0000256" key="4">
    <source>
        <dbReference type="ARBA" id="ARBA00023163"/>
    </source>
</evidence>
<evidence type="ECO:0000313" key="6">
    <source>
        <dbReference type="Proteomes" id="UP001302429"/>
    </source>
</evidence>
<dbReference type="InterPro" id="IPR036388">
    <property type="entry name" value="WH-like_DNA-bd_sf"/>
</dbReference>
<keyword evidence="3" id="KW-0238">DNA-binding</keyword>
<dbReference type="Gene3D" id="1.10.4040.10">
    <property type="entry name" value="Penicillinase repressor domain"/>
    <property type="match status" value="1"/>
</dbReference>
<keyword evidence="2" id="KW-0805">Transcription regulation</keyword>
<name>A0AA97F9S5_9SPHN</name>
<dbReference type="InterPro" id="IPR005650">
    <property type="entry name" value="BlaI_family"/>
</dbReference>
<dbReference type="Pfam" id="PF03965">
    <property type="entry name" value="Penicillinase_R"/>
    <property type="match status" value="1"/>
</dbReference>
<organism evidence="5 6">
    <name type="scientific">Alterisphingorhabdus coralli</name>
    <dbReference type="NCBI Taxonomy" id="3071408"/>
    <lineage>
        <taxon>Bacteria</taxon>
        <taxon>Pseudomonadati</taxon>
        <taxon>Pseudomonadota</taxon>
        <taxon>Alphaproteobacteria</taxon>
        <taxon>Sphingomonadales</taxon>
        <taxon>Sphingomonadaceae</taxon>
        <taxon>Alterisphingorhabdus (ex Yan et al. 2024)</taxon>
    </lineage>
</organism>
<dbReference type="KEGG" id="acoa:RB602_14990"/>
<dbReference type="GO" id="GO:0003677">
    <property type="term" value="F:DNA binding"/>
    <property type="evidence" value="ECO:0007669"/>
    <property type="project" value="UniProtKB-KW"/>
</dbReference>
<dbReference type="GO" id="GO:0045892">
    <property type="term" value="P:negative regulation of DNA-templated transcription"/>
    <property type="evidence" value="ECO:0007669"/>
    <property type="project" value="InterPro"/>
</dbReference>
<evidence type="ECO:0000313" key="5">
    <source>
        <dbReference type="EMBL" id="WOE75115.1"/>
    </source>
</evidence>
<keyword evidence="4" id="KW-0804">Transcription</keyword>
<evidence type="ECO:0000256" key="3">
    <source>
        <dbReference type="ARBA" id="ARBA00023125"/>
    </source>
</evidence>
<dbReference type="InterPro" id="IPR036390">
    <property type="entry name" value="WH_DNA-bd_sf"/>
</dbReference>
<keyword evidence="6" id="KW-1185">Reference proteome</keyword>
<dbReference type="EMBL" id="CP136594">
    <property type="protein sequence ID" value="WOE75115.1"/>
    <property type="molecule type" value="Genomic_DNA"/>
</dbReference>
<dbReference type="AlphaFoldDB" id="A0AA97F9S5"/>
<reference evidence="5 6" key="1">
    <citation type="submission" date="2023-10" db="EMBL/GenBank/DDBJ databases">
        <title>Complete genome sequence of a Sphingomonadaceae bacterium.</title>
        <authorList>
            <person name="Yan C."/>
        </authorList>
    </citation>
    <scope>NUCLEOTIDE SEQUENCE [LARGE SCALE GENOMIC DNA]</scope>
    <source>
        <strain evidence="5 6">SCSIO 66989</strain>
    </source>
</reference>
<dbReference type="RefSeq" id="WP_317081730.1">
    <property type="nucleotide sequence ID" value="NZ_CP136594.1"/>
</dbReference>